<protein>
    <submittedName>
        <fullName evidence="1">Uncharacterized protein</fullName>
    </submittedName>
</protein>
<proteinExistence type="predicted"/>
<organism evidence="1 2">
    <name type="scientific">Galdieria partita</name>
    <dbReference type="NCBI Taxonomy" id="83374"/>
    <lineage>
        <taxon>Eukaryota</taxon>
        <taxon>Rhodophyta</taxon>
        <taxon>Bangiophyceae</taxon>
        <taxon>Galdieriales</taxon>
        <taxon>Galdieriaceae</taxon>
        <taxon>Galdieria</taxon>
    </lineage>
</organism>
<evidence type="ECO:0000313" key="2">
    <source>
        <dbReference type="Proteomes" id="UP001061958"/>
    </source>
</evidence>
<name>A0A9C7Q075_9RHOD</name>
<gene>
    <name evidence="1" type="ORF">GpartN1_g5819.t1</name>
</gene>
<sequence>MDHYTTRHYPTRERHTTILPFTPLKNKASPTLYYGQDKRIQCGGLSYQRDLRWHKLDLRCCRKTHLNVPPSCELRR</sequence>
<evidence type="ECO:0000313" key="1">
    <source>
        <dbReference type="EMBL" id="GJQ14028.1"/>
    </source>
</evidence>
<dbReference type="Proteomes" id="UP001061958">
    <property type="component" value="Unassembled WGS sequence"/>
</dbReference>
<reference evidence="1" key="1">
    <citation type="journal article" date="2022" name="Proc. Natl. Acad. Sci. U.S.A.">
        <title>Life cycle and functional genomics of the unicellular red alga Galdieria for elucidating algal and plant evolution and industrial use.</title>
        <authorList>
            <person name="Hirooka S."/>
            <person name="Itabashi T."/>
            <person name="Ichinose T.M."/>
            <person name="Onuma R."/>
            <person name="Fujiwara T."/>
            <person name="Yamashita S."/>
            <person name="Jong L.W."/>
            <person name="Tomita R."/>
            <person name="Iwane A.H."/>
            <person name="Miyagishima S.Y."/>
        </authorList>
    </citation>
    <scope>NUCLEOTIDE SEQUENCE</scope>
    <source>
        <strain evidence="1">NBRC 102759</strain>
    </source>
</reference>
<comment type="caution">
    <text evidence="1">The sequence shown here is derived from an EMBL/GenBank/DDBJ whole genome shotgun (WGS) entry which is preliminary data.</text>
</comment>
<dbReference type="AlphaFoldDB" id="A0A9C7Q075"/>
<reference evidence="1" key="2">
    <citation type="submission" date="2022-01" db="EMBL/GenBank/DDBJ databases">
        <authorList>
            <person name="Hirooka S."/>
            <person name="Miyagishima S.Y."/>
        </authorList>
    </citation>
    <scope>NUCLEOTIDE SEQUENCE</scope>
    <source>
        <strain evidence="1">NBRC 102759</strain>
    </source>
</reference>
<keyword evidence="2" id="KW-1185">Reference proteome</keyword>
<dbReference type="EMBL" id="BQMJ01000050">
    <property type="protein sequence ID" value="GJQ14028.1"/>
    <property type="molecule type" value="Genomic_DNA"/>
</dbReference>
<accession>A0A9C7Q075</accession>